<comment type="caution">
    <text evidence="1">The sequence shown here is derived from an EMBL/GenBank/DDBJ whole genome shotgun (WGS) entry which is preliminary data.</text>
</comment>
<dbReference type="AlphaFoldDB" id="A0A828PNM9"/>
<protein>
    <submittedName>
        <fullName evidence="1">Uncharacterized protein</fullName>
    </submittedName>
</protein>
<dbReference type="Proteomes" id="UP000005341">
    <property type="component" value="Unassembled WGS sequence"/>
</dbReference>
<name>A0A828PNM9_ACTPL</name>
<gene>
    <name evidence="1" type="ORF">appser6_21960</name>
</gene>
<evidence type="ECO:0000313" key="2">
    <source>
        <dbReference type="Proteomes" id="UP000005341"/>
    </source>
</evidence>
<reference evidence="1 2" key="1">
    <citation type="journal article" date="2010" name="J. Bacteriol.">
        <title>Comparative genomic characterization of Actinobacillus pleuropneumoniae.</title>
        <authorList>
            <person name="Xu Z."/>
            <person name="Chen X."/>
            <person name="Li L."/>
            <person name="Li T."/>
            <person name="Wang S."/>
            <person name="Chen H."/>
            <person name="Zhou R."/>
        </authorList>
    </citation>
    <scope>NUCLEOTIDE SEQUENCE [LARGE SCALE GENOMIC DNA]</scope>
    <source>
        <strain evidence="1 2">Femo</strain>
    </source>
</reference>
<accession>A0A828PNM9</accession>
<sequence length="43" mass="4947">MFSYRKQLKNLIESGLTAAEIEARSQQIYEETKNGITTEPTKK</sequence>
<organism evidence="1 2">
    <name type="scientific">Actinobacillus pleuropneumoniae serovar 6 str. Femo</name>
    <dbReference type="NCBI Taxonomy" id="754256"/>
    <lineage>
        <taxon>Bacteria</taxon>
        <taxon>Pseudomonadati</taxon>
        <taxon>Pseudomonadota</taxon>
        <taxon>Gammaproteobacteria</taxon>
        <taxon>Pasteurellales</taxon>
        <taxon>Pasteurellaceae</taxon>
        <taxon>Actinobacillus</taxon>
    </lineage>
</organism>
<proteinExistence type="predicted"/>
<dbReference type="EMBL" id="ADOG01000042">
    <property type="protein sequence ID" value="EFM90864.1"/>
    <property type="molecule type" value="Genomic_DNA"/>
</dbReference>
<evidence type="ECO:0000313" key="1">
    <source>
        <dbReference type="EMBL" id="EFM90864.1"/>
    </source>
</evidence>